<organism evidence="2 3">
    <name type="scientific">Nitrosomonas ureae</name>
    <dbReference type="NCBI Taxonomy" id="44577"/>
    <lineage>
        <taxon>Bacteria</taxon>
        <taxon>Pseudomonadati</taxon>
        <taxon>Pseudomonadota</taxon>
        <taxon>Betaproteobacteria</taxon>
        <taxon>Nitrosomonadales</taxon>
        <taxon>Nitrosomonadaceae</taxon>
        <taxon>Nitrosomonas</taxon>
    </lineage>
</organism>
<evidence type="ECO:0000259" key="1">
    <source>
        <dbReference type="PROSITE" id="PS51832"/>
    </source>
</evidence>
<gene>
    <name evidence="2" type="ORF">SAMN05216334_10521</name>
</gene>
<dbReference type="Proteomes" id="UP000236753">
    <property type="component" value="Unassembled WGS sequence"/>
</dbReference>
<dbReference type="InterPro" id="IPR052020">
    <property type="entry name" value="Cyclic_di-GMP/3'3'-cGAMP_PDE"/>
</dbReference>
<dbReference type="InterPro" id="IPR037522">
    <property type="entry name" value="HD_GYP_dom"/>
</dbReference>
<name>A0A1H5TJU3_9PROT</name>
<dbReference type="EMBL" id="FNUX01000005">
    <property type="protein sequence ID" value="SEF63060.1"/>
    <property type="molecule type" value="Genomic_DNA"/>
</dbReference>
<dbReference type="PANTHER" id="PTHR45228:SF1">
    <property type="entry name" value="CYCLIC DI-GMP PHOSPHODIESTERASE TM_0186"/>
    <property type="match status" value="1"/>
</dbReference>
<proteinExistence type="predicted"/>
<dbReference type="SMART" id="SM00471">
    <property type="entry name" value="HDc"/>
    <property type="match status" value="1"/>
</dbReference>
<evidence type="ECO:0000313" key="2">
    <source>
        <dbReference type="EMBL" id="SEF63060.1"/>
    </source>
</evidence>
<dbReference type="InterPro" id="IPR003607">
    <property type="entry name" value="HD/PDEase_dom"/>
</dbReference>
<reference evidence="2 3" key="1">
    <citation type="submission" date="2016-10" db="EMBL/GenBank/DDBJ databases">
        <authorList>
            <person name="de Groot N.N."/>
        </authorList>
    </citation>
    <scope>NUCLEOTIDE SEQUENCE [LARGE SCALE GENOMIC DNA]</scope>
    <source>
        <strain evidence="2 3">Nm13</strain>
    </source>
</reference>
<dbReference type="Gene3D" id="1.10.3210.10">
    <property type="entry name" value="Hypothetical protein af1432"/>
    <property type="match status" value="1"/>
</dbReference>
<accession>A0A1H5TJU3</accession>
<sequence>MQSEEDLFTHQDILANLHENLPLTEKLRFLHQTMRQDFPFIDRLAIALYDKKTEMLKTYTHSTEGNESPVTTYEAPLSAAPSLLTIIEHRRPRLVQDLNIFSHGTHEHTKRVAATGYKSSYTMPLYQSSVFIGFLFFNSLQKHPFTSQALRQIDIYGHLIALMVISELTAIRTLLAAVRAARSMTHYRDLETGSHIDRTAHYARLIAREIASRYGITDEQIEHIFLFSPMHDVGKIGIPDNILRKPGKLDAAEFDIMKTHPVKGREIIDSVLNDFGLSAFGHTDILRNIAEYHHEAVDGSGYPNSLKGEEIPIEARISAVADVFDALTSRRSYKAPWSNEEAFTVLRQMSNSKLDRDCVEALISNADKVLEIQQRFRDNDLL</sequence>
<dbReference type="GO" id="GO:0008081">
    <property type="term" value="F:phosphoric diester hydrolase activity"/>
    <property type="evidence" value="ECO:0007669"/>
    <property type="project" value="UniProtKB-ARBA"/>
</dbReference>
<dbReference type="RefSeq" id="WP_103965829.1">
    <property type="nucleotide sequence ID" value="NZ_FNUX01000005.1"/>
</dbReference>
<dbReference type="PROSITE" id="PS51832">
    <property type="entry name" value="HD_GYP"/>
    <property type="match status" value="1"/>
</dbReference>
<dbReference type="Gene3D" id="3.30.450.40">
    <property type="match status" value="1"/>
</dbReference>
<dbReference type="OrthoDB" id="9763857at2"/>
<dbReference type="InterPro" id="IPR029016">
    <property type="entry name" value="GAF-like_dom_sf"/>
</dbReference>
<dbReference type="Pfam" id="PF13487">
    <property type="entry name" value="HD_5"/>
    <property type="match status" value="1"/>
</dbReference>
<dbReference type="SUPFAM" id="SSF55781">
    <property type="entry name" value="GAF domain-like"/>
    <property type="match status" value="1"/>
</dbReference>
<dbReference type="PANTHER" id="PTHR45228">
    <property type="entry name" value="CYCLIC DI-GMP PHOSPHODIESTERASE TM_0186-RELATED"/>
    <property type="match status" value="1"/>
</dbReference>
<evidence type="ECO:0000313" key="3">
    <source>
        <dbReference type="Proteomes" id="UP000236753"/>
    </source>
</evidence>
<dbReference type="CDD" id="cd00077">
    <property type="entry name" value="HDc"/>
    <property type="match status" value="1"/>
</dbReference>
<dbReference type="AlphaFoldDB" id="A0A1H5TJU3"/>
<protein>
    <submittedName>
        <fullName evidence="2">HD domain-containing protein</fullName>
    </submittedName>
</protein>
<dbReference type="SUPFAM" id="SSF109604">
    <property type="entry name" value="HD-domain/PDEase-like"/>
    <property type="match status" value="1"/>
</dbReference>
<feature type="domain" description="HD-GYP" evidence="1">
    <location>
        <begin position="170"/>
        <end position="378"/>
    </location>
</feature>